<feature type="region of interest" description="Disordered" evidence="1">
    <location>
        <begin position="199"/>
        <end position="225"/>
    </location>
</feature>
<protein>
    <recommendedName>
        <fullName evidence="4">ESAT-6 protein secretion system EspG family protein</fullName>
    </recommendedName>
</protein>
<sequence>MLEVEDDVRAPGVQLLDGRTLQAGVFRVQRCDFAFRLDVSTDLERLIVSAPARWAVGALAEHPDDEQRRERAVAALRASGERTEGGSRRFDLLTVRIDGGGLVGSVLVLFGRGTSAFVLTPDTALADLLAADRGRLAGILADGLRPDEVQDDPDGPDGAFGWQLRVRAIVEEFEPWLVMSFGIGAVPAGHAIVRAKSTGRSADLDTPAASRRVPARHVEPHPGFGRTVRRKPGVAALLRRVRPT</sequence>
<evidence type="ECO:0000313" key="2">
    <source>
        <dbReference type="EMBL" id="GAA3637969.1"/>
    </source>
</evidence>
<gene>
    <name evidence="2" type="ORF">GCM10022223_66110</name>
</gene>
<evidence type="ECO:0000256" key="1">
    <source>
        <dbReference type="SAM" id="MobiDB-lite"/>
    </source>
</evidence>
<dbReference type="Proteomes" id="UP001501074">
    <property type="component" value="Unassembled WGS sequence"/>
</dbReference>
<accession>A0ABP7AQ05</accession>
<evidence type="ECO:0008006" key="4">
    <source>
        <dbReference type="Google" id="ProtNLM"/>
    </source>
</evidence>
<keyword evidence="3" id="KW-1185">Reference proteome</keyword>
<reference evidence="3" key="1">
    <citation type="journal article" date="2019" name="Int. J. Syst. Evol. Microbiol.">
        <title>The Global Catalogue of Microorganisms (GCM) 10K type strain sequencing project: providing services to taxonomists for standard genome sequencing and annotation.</title>
        <authorList>
            <consortium name="The Broad Institute Genomics Platform"/>
            <consortium name="The Broad Institute Genome Sequencing Center for Infectious Disease"/>
            <person name="Wu L."/>
            <person name="Ma J."/>
        </authorList>
    </citation>
    <scope>NUCLEOTIDE SEQUENCE [LARGE SCALE GENOMIC DNA]</scope>
    <source>
        <strain evidence="3">JCM 16902</strain>
    </source>
</reference>
<dbReference type="EMBL" id="BAAAZO010000012">
    <property type="protein sequence ID" value="GAA3637969.1"/>
    <property type="molecule type" value="Genomic_DNA"/>
</dbReference>
<dbReference type="RefSeq" id="WP_231481519.1">
    <property type="nucleotide sequence ID" value="NZ_BAAAZO010000012.1"/>
</dbReference>
<comment type="caution">
    <text evidence="2">The sequence shown here is derived from an EMBL/GenBank/DDBJ whole genome shotgun (WGS) entry which is preliminary data.</text>
</comment>
<organism evidence="2 3">
    <name type="scientific">Kineosporia mesophila</name>
    <dbReference type="NCBI Taxonomy" id="566012"/>
    <lineage>
        <taxon>Bacteria</taxon>
        <taxon>Bacillati</taxon>
        <taxon>Actinomycetota</taxon>
        <taxon>Actinomycetes</taxon>
        <taxon>Kineosporiales</taxon>
        <taxon>Kineosporiaceae</taxon>
        <taxon>Kineosporia</taxon>
    </lineage>
</organism>
<name>A0ABP7AQ05_9ACTN</name>
<proteinExistence type="predicted"/>
<evidence type="ECO:0000313" key="3">
    <source>
        <dbReference type="Proteomes" id="UP001501074"/>
    </source>
</evidence>